<evidence type="ECO:0000259" key="4">
    <source>
        <dbReference type="Pfam" id="PF00535"/>
    </source>
</evidence>
<gene>
    <name evidence="5" type="ORF">COS99_07115</name>
</gene>
<dbReference type="InterPro" id="IPR029044">
    <property type="entry name" value="Nucleotide-diphossugar_trans"/>
</dbReference>
<feature type="transmembrane region" description="Helical" evidence="3">
    <location>
        <begin position="597"/>
        <end position="615"/>
    </location>
</feature>
<keyword evidence="1" id="KW-0328">Glycosyltransferase</keyword>
<dbReference type="GO" id="GO:0009244">
    <property type="term" value="P:lipopolysaccharide core region biosynthetic process"/>
    <property type="evidence" value="ECO:0007669"/>
    <property type="project" value="TreeGrafter"/>
</dbReference>
<dbReference type="GO" id="GO:0005829">
    <property type="term" value="C:cytosol"/>
    <property type="evidence" value="ECO:0007669"/>
    <property type="project" value="TreeGrafter"/>
</dbReference>
<evidence type="ECO:0000313" key="6">
    <source>
        <dbReference type="Proteomes" id="UP000230052"/>
    </source>
</evidence>
<name>A0A2J0KTI5_9BACT</name>
<dbReference type="Proteomes" id="UP000230052">
    <property type="component" value="Unassembled WGS sequence"/>
</dbReference>
<dbReference type="Pfam" id="PF00535">
    <property type="entry name" value="Glycos_transf_2"/>
    <property type="match status" value="1"/>
</dbReference>
<organism evidence="5 6">
    <name type="scientific">Candidatus Aquitaenariimonas noxiae</name>
    <dbReference type="NCBI Taxonomy" id="1974741"/>
    <lineage>
        <taxon>Bacteria</taxon>
        <taxon>Pseudomonadati</taxon>
        <taxon>Candidatus Omnitrophota</taxon>
        <taxon>Candidatus Aquitaenariimonas</taxon>
    </lineage>
</organism>
<feature type="domain" description="Glycosyltransferase 2-like" evidence="4">
    <location>
        <begin position="380"/>
        <end position="499"/>
    </location>
</feature>
<dbReference type="InterPro" id="IPR051199">
    <property type="entry name" value="LPS_LOS_Heptosyltrfase"/>
</dbReference>
<keyword evidence="2" id="KW-0808">Transferase</keyword>
<evidence type="ECO:0000256" key="3">
    <source>
        <dbReference type="SAM" id="Phobius"/>
    </source>
</evidence>
<dbReference type="InterPro" id="IPR002201">
    <property type="entry name" value="Glyco_trans_9"/>
</dbReference>
<dbReference type="PANTHER" id="PTHR30160">
    <property type="entry name" value="TETRAACYLDISACCHARIDE 4'-KINASE-RELATED"/>
    <property type="match status" value="1"/>
</dbReference>
<dbReference type="AlphaFoldDB" id="A0A2J0KTI5"/>
<dbReference type="Pfam" id="PF01075">
    <property type="entry name" value="Glyco_transf_9"/>
    <property type="match status" value="1"/>
</dbReference>
<keyword evidence="3" id="KW-1133">Transmembrane helix</keyword>
<dbReference type="SUPFAM" id="SSF53756">
    <property type="entry name" value="UDP-Glycosyltransferase/glycogen phosphorylase"/>
    <property type="match status" value="1"/>
</dbReference>
<protein>
    <recommendedName>
        <fullName evidence="4">Glycosyltransferase 2-like domain-containing protein</fullName>
    </recommendedName>
</protein>
<keyword evidence="3" id="KW-0472">Membrane</keyword>
<dbReference type="GO" id="GO:0008713">
    <property type="term" value="F:ADP-heptose-lipopolysaccharide heptosyltransferase activity"/>
    <property type="evidence" value="ECO:0007669"/>
    <property type="project" value="TreeGrafter"/>
</dbReference>
<evidence type="ECO:0000256" key="2">
    <source>
        <dbReference type="ARBA" id="ARBA00022679"/>
    </source>
</evidence>
<comment type="caution">
    <text evidence="5">The sequence shown here is derived from an EMBL/GenBank/DDBJ whole genome shotgun (WGS) entry which is preliminary data.</text>
</comment>
<accession>A0A2J0KTI5</accession>
<keyword evidence="3" id="KW-0812">Transmembrane</keyword>
<dbReference type="PANTHER" id="PTHR30160:SF7">
    <property type="entry name" value="ADP-HEPTOSE--LPS HEPTOSYLTRANSFERASE 2"/>
    <property type="match status" value="1"/>
</dbReference>
<evidence type="ECO:0000313" key="5">
    <source>
        <dbReference type="EMBL" id="PIU41099.1"/>
    </source>
</evidence>
<dbReference type="Gene3D" id="3.40.50.2000">
    <property type="entry name" value="Glycogen Phosphorylase B"/>
    <property type="match status" value="2"/>
</dbReference>
<dbReference type="CDD" id="cd02511">
    <property type="entry name" value="Beta4Glucosyltransferase"/>
    <property type="match status" value="1"/>
</dbReference>
<dbReference type="SUPFAM" id="SSF53448">
    <property type="entry name" value="Nucleotide-diphospho-sugar transferases"/>
    <property type="match status" value="1"/>
</dbReference>
<sequence length="633" mass="72220">MNPKKIKNILIINPFGIGDVLFSTPLVKALREHYPGGFIGYVCNRRTEPLLAANPDIDKVFVYEKDEFRKLWAKSKWKWLKGFIKLLKQIKKNRFNVLIDLSLGHQYSSISFLLGVRQRIGFNYKNRGRFLTHKIDIEGYDSKHIVDYYLSLLQFLDIETPKVAKLQFVTQLSDKKWAKDFIAAHGVDKKDLIIGVIPGGGESWGEKAVYKHWGEQNFTKIIDKLSSELSAKIIVFGGPQESAKCKRIVSACKSAPINACGGASLGGFAALLRFCDLVIANDGGPLHVAVSQGAATVSIFGPVDEAVYGPHPPSKDNIVVKKNVDCRPCYRKFKIPECSNRICLQDIAVEDVFKIAKQIIARKTFADKEKRFLELKIPVTVVVLTKNEESNIADCLDSVTWADEIILVDDMSADKTCDVASKYTNKIFKRKMDVEGSHRNWAYSQARNKWVLSLDADEMVSDGLRTEIERLMKGPIRFSAFSIPLRNFIGKYWVRHGGWYPAGKVRLFNKDKFRYEEVGVHPRVFIDGECGHLTKDIIHKGYPNLAHFLDSLNRQTTLEAQKWVDDKRKMSFGIGLRKAHDRFFKAYVLKKGYKDGFIGFMVAFFAYLYQIMSYAKYWELKKQTEEENKNATR</sequence>
<dbReference type="CDD" id="cd03789">
    <property type="entry name" value="GT9_LPS_heptosyltransferase"/>
    <property type="match status" value="1"/>
</dbReference>
<dbReference type="EMBL" id="PEWV01000071">
    <property type="protein sequence ID" value="PIU41099.1"/>
    <property type="molecule type" value="Genomic_DNA"/>
</dbReference>
<proteinExistence type="predicted"/>
<dbReference type="Gene3D" id="3.90.550.10">
    <property type="entry name" value="Spore Coat Polysaccharide Biosynthesis Protein SpsA, Chain A"/>
    <property type="match status" value="1"/>
</dbReference>
<reference evidence="5 6" key="1">
    <citation type="submission" date="2017-09" db="EMBL/GenBank/DDBJ databases">
        <title>Depth-based differentiation of microbial function through sediment-hosted aquifers and enrichment of novel symbionts in the deep terrestrial subsurface.</title>
        <authorList>
            <person name="Probst A.J."/>
            <person name="Ladd B."/>
            <person name="Jarett J.K."/>
            <person name="Geller-Mcgrath D.E."/>
            <person name="Sieber C.M."/>
            <person name="Emerson J.B."/>
            <person name="Anantharaman K."/>
            <person name="Thomas B.C."/>
            <person name="Malmstrom R."/>
            <person name="Stieglmeier M."/>
            <person name="Klingl A."/>
            <person name="Woyke T."/>
            <person name="Ryan C.M."/>
            <person name="Banfield J.F."/>
        </authorList>
    </citation>
    <scope>NUCLEOTIDE SEQUENCE [LARGE SCALE GENOMIC DNA]</scope>
    <source>
        <strain evidence="5">CG07_land_8_20_14_0_80_42_15</strain>
    </source>
</reference>
<evidence type="ECO:0000256" key="1">
    <source>
        <dbReference type="ARBA" id="ARBA00022676"/>
    </source>
</evidence>
<dbReference type="InterPro" id="IPR001173">
    <property type="entry name" value="Glyco_trans_2-like"/>
</dbReference>